<dbReference type="eggNOG" id="COG5283">
    <property type="taxonomic scope" value="Bacteria"/>
</dbReference>
<evidence type="ECO:0000313" key="4">
    <source>
        <dbReference type="Proteomes" id="UP000005631"/>
    </source>
</evidence>
<keyword evidence="4" id="KW-1185">Reference proteome</keyword>
<proteinExistence type="predicted"/>
<sequence>MAKTISDETLKLNVVINGDDAQAELLKLEKTQRELKQSNEDLRLEKVRLVKQGKKNTQEYKNLTAEQRKNTEAMDQNKVKMHQLQEQIGITSLTIGQLRSKAAELRLSLKHAIPDSARYRELQAELNQVNNRLGHLKVQGKASGNALTRMFNSVGKASKILFAVTAAVSGLVFALTPLVNMSAELSDAQADVQKTTNLTKEQVRDLTLELDNFDTRTPRLELLKLAEEAGRLGKDSTKDILAFTETANMLKVALGDDLGGEEAIRDIGKLTEQYRVGTKYGTDFGNAMEKLGSGINQVAQSGNNQASFLVDYLKRLSGISDQVNINAQDQLGYAATFDEAGQSVETAATATSKALVNMFDDTETYARIAGMGIQDFTELMNTDANAAFIKFLEGLNGNNEGMAVMVEKLNELDIDGARAVSVLSSLAANTEKLKVRQAQANQAMAAGTSLVNEYNIKNENLAGNLERIKNAAYEAFISGGLVKGIENIAKSLAKAITTTETFEDKTRKTQAAINAEIEALKNGEFSVENRNRLIGEINTKYGEYLPNLIDEKDSYEDIVSLQRQMNAEFEKKILYAAYEEEIKNAIEAQANALKSIYEQEKQIAKAKNERNLGQQDLAPTDADLQEGVLESLKQLNKDVVENTDDTKQEIEEKYKFMFDQLGSSFDEFREKMFGSGNEEDQEHQRKKAAEAASKEQIKAQEQIRQFLLKASENEEEIIRDKYAKLIALAKKYSVEDLPALLAQMQKDLDDYNAEEVRKNQEKWDKIREDEAAQAEDWLKEQQQLREKYGLITPEEELNEELKHLQDSLNVGLLTHEEYLKAVALLRDGYREDEAEKDRAAMQKKLQDYQAVATAFSDLVTSLKDFELSKIDEVDQKDYEVTQRRGESEEDFQKRREQAEARYTAAKEREEEKRHEIAKKYAYLEAISKVATIAISTAQSIMNAFATFPYPVALGISALLGATGAVQAGIALNEAAKINSYDDGLYDVIDHKGDRYKASQNENLPTGLYTKPTFSRSKNMLVAEKRPELVVDGLTTQKLINFRPDVIEAIQGMRQGSPQRVNSYNDGNYPSETPKATGTDTGLREALEMNTAVLNVLLQNGVNANIGDSKIREMKRLMSIDTKIEDQA</sequence>
<dbReference type="HOGENOM" id="CLU_279491_0_0_10"/>
<evidence type="ECO:0000256" key="1">
    <source>
        <dbReference type="SAM" id="Coils"/>
    </source>
</evidence>
<dbReference type="Pfam" id="PF10145">
    <property type="entry name" value="PhageMin_Tail"/>
    <property type="match status" value="1"/>
</dbReference>
<feature type="coiled-coil region" evidence="1">
    <location>
        <begin position="741"/>
        <end position="787"/>
    </location>
</feature>
<dbReference type="InterPro" id="IPR010090">
    <property type="entry name" value="Phage_tape_meas"/>
</dbReference>
<feature type="coiled-coil region" evidence="1">
    <location>
        <begin position="888"/>
        <end position="915"/>
    </location>
</feature>
<dbReference type="Proteomes" id="UP000005631">
    <property type="component" value="Chromosome"/>
</dbReference>
<keyword evidence="1" id="KW-0175">Coiled coil</keyword>
<dbReference type="EMBL" id="CP003156">
    <property type="protein sequence ID" value="AEV34144.1"/>
    <property type="molecule type" value="Genomic_DNA"/>
</dbReference>
<gene>
    <name evidence="3" type="ordered locus">Oweho_3193</name>
</gene>
<name>G8R3Q7_OWEHD</name>
<reference evidence="3 4" key="1">
    <citation type="journal article" date="2012" name="Stand. Genomic Sci.">
        <title>Genome sequence of the orange-pigmented seawater bacterium Owenweeksia hongkongensis type strain (UST20020801(T)).</title>
        <authorList>
            <person name="Riedel T."/>
            <person name="Held B."/>
            <person name="Nolan M."/>
            <person name="Lucas S."/>
            <person name="Lapidus A."/>
            <person name="Tice H."/>
            <person name="Del Rio T.G."/>
            <person name="Cheng J.F."/>
            <person name="Han C."/>
            <person name="Tapia R."/>
            <person name="Goodwin L.A."/>
            <person name="Pitluck S."/>
            <person name="Liolios K."/>
            <person name="Mavromatis K."/>
            <person name="Pagani I."/>
            <person name="Ivanova N."/>
            <person name="Mikhailova N."/>
            <person name="Pati A."/>
            <person name="Chen A."/>
            <person name="Palaniappan K."/>
            <person name="Rohde M."/>
            <person name="Tindall B.J."/>
            <person name="Detter J.C."/>
            <person name="Goker M."/>
            <person name="Woyke T."/>
            <person name="Bristow J."/>
            <person name="Eisen J.A."/>
            <person name="Markowitz V."/>
            <person name="Hugenholtz P."/>
            <person name="Klenk H.P."/>
            <person name="Kyrpides N.C."/>
        </authorList>
    </citation>
    <scope>NUCLEOTIDE SEQUENCE</scope>
    <source>
        <strain evidence="4">DSM 17368 / JCM 12287 / NRRL B-23963</strain>
    </source>
</reference>
<dbReference type="STRING" id="926562.Oweho_3193"/>
<feature type="coiled-coil region" evidence="1">
    <location>
        <begin position="18"/>
        <end position="52"/>
    </location>
</feature>
<evidence type="ECO:0000259" key="2">
    <source>
        <dbReference type="Pfam" id="PF10145"/>
    </source>
</evidence>
<dbReference type="eggNOG" id="COG0497">
    <property type="taxonomic scope" value="Bacteria"/>
</dbReference>
<dbReference type="AlphaFoldDB" id="G8R3Q7"/>
<protein>
    <submittedName>
        <fullName evidence="3">Phage tail tape measure protein, TP901 family</fullName>
    </submittedName>
</protein>
<dbReference type="OrthoDB" id="840436at2"/>
<dbReference type="RefSeq" id="WP_014203491.1">
    <property type="nucleotide sequence ID" value="NC_016599.1"/>
</dbReference>
<dbReference type="KEGG" id="oho:Oweho_3193"/>
<evidence type="ECO:0000313" key="3">
    <source>
        <dbReference type="EMBL" id="AEV34144.1"/>
    </source>
</evidence>
<accession>G8R3Q7</accession>
<dbReference type="NCBIfam" id="TIGR01760">
    <property type="entry name" value="tape_meas_TP901"/>
    <property type="match status" value="1"/>
</dbReference>
<organism evidence="3 4">
    <name type="scientific">Owenweeksia hongkongensis (strain DSM 17368 / CIP 108786 / JCM 12287 / NRRL B-23963 / UST20020801)</name>
    <dbReference type="NCBI Taxonomy" id="926562"/>
    <lineage>
        <taxon>Bacteria</taxon>
        <taxon>Pseudomonadati</taxon>
        <taxon>Bacteroidota</taxon>
        <taxon>Flavobacteriia</taxon>
        <taxon>Flavobacteriales</taxon>
        <taxon>Owenweeksiaceae</taxon>
        <taxon>Owenweeksia</taxon>
    </lineage>
</organism>
<feature type="domain" description="Phage tail tape measure protein" evidence="2">
    <location>
        <begin position="215"/>
        <end position="399"/>
    </location>
</feature>